<evidence type="ECO:0000313" key="3">
    <source>
        <dbReference type="Proteomes" id="UP000605990"/>
    </source>
</evidence>
<keyword evidence="1" id="KW-0732">Signal</keyword>
<keyword evidence="3" id="KW-1185">Reference proteome</keyword>
<feature type="signal peptide" evidence="1">
    <location>
        <begin position="1"/>
        <end position="18"/>
    </location>
</feature>
<protein>
    <recommendedName>
        <fullName evidence="4">TonB C-terminal domain-containing protein</fullName>
    </recommendedName>
</protein>
<comment type="caution">
    <text evidence="2">The sequence shown here is derived from an EMBL/GenBank/DDBJ whole genome shotgun (WGS) entry which is preliminary data.</text>
</comment>
<evidence type="ECO:0000313" key="2">
    <source>
        <dbReference type="EMBL" id="MBC5833260.1"/>
    </source>
</evidence>
<dbReference type="Proteomes" id="UP000605990">
    <property type="component" value="Unassembled WGS sequence"/>
</dbReference>
<dbReference type="EMBL" id="JACRUN010000001">
    <property type="protein sequence ID" value="MBC5833260.1"/>
    <property type="molecule type" value="Genomic_DNA"/>
</dbReference>
<organism evidence="2 3">
    <name type="scientific">Flavobacterium bernardetii</name>
    <dbReference type="NCBI Taxonomy" id="2813823"/>
    <lineage>
        <taxon>Bacteria</taxon>
        <taxon>Pseudomonadati</taxon>
        <taxon>Bacteroidota</taxon>
        <taxon>Flavobacteriia</taxon>
        <taxon>Flavobacteriales</taxon>
        <taxon>Flavobacteriaceae</taxon>
        <taxon>Flavobacterium</taxon>
    </lineage>
</organism>
<name>A0ABR7IU02_9FLAO</name>
<sequence length="111" mass="12211">MKNILVLIFILSSIFSFAQNSQENKSNTKLTGRGVQFTPTIDNNCNSVGKVVLEITVDKSGKTISAVNSKDSTADNCLIELAIKYALKTKWKPSETAPEKQVGTITYNFSY</sequence>
<gene>
    <name evidence="2" type="ORF">H8R27_00040</name>
</gene>
<accession>A0ABR7IU02</accession>
<evidence type="ECO:0008006" key="4">
    <source>
        <dbReference type="Google" id="ProtNLM"/>
    </source>
</evidence>
<dbReference type="RefSeq" id="WP_166124479.1">
    <property type="nucleotide sequence ID" value="NZ_JAANOQ010000001.1"/>
</dbReference>
<dbReference type="Gene3D" id="3.30.1150.10">
    <property type="match status" value="1"/>
</dbReference>
<reference evidence="2 3" key="1">
    <citation type="submission" date="2020-08" db="EMBL/GenBank/DDBJ databases">
        <title>Description of novel Flavobacterium F-408 isolate.</title>
        <authorList>
            <person name="Saticioglu I.B."/>
            <person name="Duman M."/>
            <person name="Altun S."/>
        </authorList>
    </citation>
    <scope>NUCLEOTIDE SEQUENCE [LARGE SCALE GENOMIC DNA]</scope>
    <source>
        <strain evidence="2 3">F-408</strain>
    </source>
</reference>
<evidence type="ECO:0000256" key="1">
    <source>
        <dbReference type="SAM" id="SignalP"/>
    </source>
</evidence>
<feature type="chain" id="PRO_5047524015" description="TonB C-terminal domain-containing protein" evidence="1">
    <location>
        <begin position="19"/>
        <end position="111"/>
    </location>
</feature>
<proteinExistence type="predicted"/>